<feature type="compositionally biased region" description="Basic and acidic residues" evidence="7">
    <location>
        <begin position="60"/>
        <end position="80"/>
    </location>
</feature>
<dbReference type="Gene3D" id="3.30.70.100">
    <property type="match status" value="1"/>
</dbReference>
<feature type="region of interest" description="Disordered" evidence="7">
    <location>
        <begin position="27"/>
        <end position="134"/>
    </location>
</feature>
<evidence type="ECO:0000256" key="4">
    <source>
        <dbReference type="ARBA" id="ARBA00047645"/>
    </source>
</evidence>
<dbReference type="PROSITE" id="PS51160">
    <property type="entry name" value="ACYLPHOSPHATASE_3"/>
    <property type="match status" value="1"/>
</dbReference>
<dbReference type="InterPro" id="IPR036046">
    <property type="entry name" value="Acylphosphatase-like_dom_sf"/>
</dbReference>
<comment type="similarity">
    <text evidence="1 6">Belongs to the acylphosphatase family.</text>
</comment>
<evidence type="ECO:0000256" key="2">
    <source>
        <dbReference type="ARBA" id="ARBA00012150"/>
    </source>
</evidence>
<sequence length="226" mass="25775">MSSTTSEGDSANDDELAFADAFLESLKSAGIDITEKKRFSLPNRETEERPVARLKPSESPPHDPYDPDWQPEEHDNRMNDDEPPDDNEPEEHDIVENGLSSADRLVYGNAGKTNPRTEEPRNQSMQRKRKAEPLSCKLSEKTKRGVSFRAYTKRQAQKLGVFGWVQNTPRDTVIGAVQGESNRVEEMKEWLKNTGKFAKGKRHIAHYFSLFFLIKHHFNIGYNGGR</sequence>
<dbReference type="GO" id="GO:0003998">
    <property type="term" value="F:acylphosphatase activity"/>
    <property type="evidence" value="ECO:0007669"/>
    <property type="project" value="UniProtKB-EC"/>
</dbReference>
<dbReference type="Proteomes" id="UP000466442">
    <property type="component" value="Unassembled WGS sequence"/>
</dbReference>
<dbReference type="Pfam" id="PF00708">
    <property type="entry name" value="Acylphosphatase"/>
    <property type="match status" value="1"/>
</dbReference>
<dbReference type="InterPro" id="IPR020456">
    <property type="entry name" value="Acylphosphatase"/>
</dbReference>
<dbReference type="InterPro" id="IPR001792">
    <property type="entry name" value="Acylphosphatase-like_dom"/>
</dbReference>
<evidence type="ECO:0000313" key="10">
    <source>
        <dbReference type="Proteomes" id="UP000466442"/>
    </source>
</evidence>
<evidence type="ECO:0000256" key="7">
    <source>
        <dbReference type="SAM" id="MobiDB-lite"/>
    </source>
</evidence>
<feature type="domain" description="Acylphosphatase-like" evidence="8">
    <location>
        <begin position="135"/>
        <end position="222"/>
    </location>
</feature>
<dbReference type="PANTHER" id="PTHR10029">
    <property type="entry name" value="ACYLPHOSPHATASE"/>
    <property type="match status" value="1"/>
</dbReference>
<organism evidence="9 10">
    <name type="scientific">Apolygus lucorum</name>
    <name type="common">Small green plant bug</name>
    <name type="synonym">Lygocoris lucorum</name>
    <dbReference type="NCBI Taxonomy" id="248454"/>
    <lineage>
        <taxon>Eukaryota</taxon>
        <taxon>Metazoa</taxon>
        <taxon>Ecdysozoa</taxon>
        <taxon>Arthropoda</taxon>
        <taxon>Hexapoda</taxon>
        <taxon>Insecta</taxon>
        <taxon>Pterygota</taxon>
        <taxon>Neoptera</taxon>
        <taxon>Paraneoptera</taxon>
        <taxon>Hemiptera</taxon>
        <taxon>Heteroptera</taxon>
        <taxon>Panheteroptera</taxon>
        <taxon>Cimicomorpha</taxon>
        <taxon>Miridae</taxon>
        <taxon>Mirini</taxon>
        <taxon>Apolygus</taxon>
    </lineage>
</organism>
<accession>A0A8S9XLW0</accession>
<proteinExistence type="inferred from homology"/>
<reference evidence="9" key="1">
    <citation type="journal article" date="2021" name="Mol. Ecol. Resour.">
        <title>Apolygus lucorum genome provides insights into omnivorousness and mesophyll feeding.</title>
        <authorList>
            <person name="Liu Y."/>
            <person name="Liu H."/>
            <person name="Wang H."/>
            <person name="Huang T."/>
            <person name="Liu B."/>
            <person name="Yang B."/>
            <person name="Yin L."/>
            <person name="Li B."/>
            <person name="Zhang Y."/>
            <person name="Zhang S."/>
            <person name="Jiang F."/>
            <person name="Zhang X."/>
            <person name="Ren Y."/>
            <person name="Wang B."/>
            <person name="Wang S."/>
            <person name="Lu Y."/>
            <person name="Wu K."/>
            <person name="Fan W."/>
            <person name="Wang G."/>
        </authorList>
    </citation>
    <scope>NUCLEOTIDE SEQUENCE</scope>
    <source>
        <strain evidence="9">12Hb</strain>
    </source>
</reference>
<feature type="compositionally biased region" description="Basic and acidic residues" evidence="7">
    <location>
        <begin position="33"/>
        <end position="51"/>
    </location>
</feature>
<keyword evidence="10" id="KW-1185">Reference proteome</keyword>
<evidence type="ECO:0000259" key="8">
    <source>
        <dbReference type="PROSITE" id="PS51160"/>
    </source>
</evidence>
<evidence type="ECO:0000313" key="9">
    <source>
        <dbReference type="EMBL" id="KAF6209947.1"/>
    </source>
</evidence>
<evidence type="ECO:0000256" key="1">
    <source>
        <dbReference type="ARBA" id="ARBA00005614"/>
    </source>
</evidence>
<comment type="catalytic activity">
    <reaction evidence="4 5">
        <text>an acyl phosphate + H2O = a carboxylate + phosphate + H(+)</text>
        <dbReference type="Rhea" id="RHEA:14965"/>
        <dbReference type="ChEBI" id="CHEBI:15377"/>
        <dbReference type="ChEBI" id="CHEBI:15378"/>
        <dbReference type="ChEBI" id="CHEBI:29067"/>
        <dbReference type="ChEBI" id="CHEBI:43474"/>
        <dbReference type="ChEBI" id="CHEBI:59918"/>
        <dbReference type="EC" id="3.6.1.7"/>
    </reaction>
</comment>
<protein>
    <recommendedName>
        <fullName evidence="2 5">acylphosphatase</fullName>
        <ecNumber evidence="2 5">3.6.1.7</ecNumber>
    </recommendedName>
</protein>
<evidence type="ECO:0000256" key="3">
    <source>
        <dbReference type="ARBA" id="ARBA00022801"/>
    </source>
</evidence>
<name>A0A8S9XLW0_APOLU</name>
<evidence type="ECO:0000256" key="5">
    <source>
        <dbReference type="PROSITE-ProRule" id="PRU00520"/>
    </source>
</evidence>
<dbReference type="SUPFAM" id="SSF54975">
    <property type="entry name" value="Acylphosphatase/BLUF domain-like"/>
    <property type="match status" value="1"/>
</dbReference>
<dbReference type="OrthoDB" id="7961613at2759"/>
<feature type="compositionally biased region" description="Acidic residues" evidence="7">
    <location>
        <begin position="81"/>
        <end position="93"/>
    </location>
</feature>
<feature type="active site" evidence="5">
    <location>
        <position position="167"/>
    </location>
</feature>
<dbReference type="EMBL" id="WIXP02000006">
    <property type="protein sequence ID" value="KAF6209947.1"/>
    <property type="molecule type" value="Genomic_DNA"/>
</dbReference>
<dbReference type="EC" id="3.6.1.7" evidence="2 5"/>
<evidence type="ECO:0000256" key="6">
    <source>
        <dbReference type="RuleBase" id="RU004168"/>
    </source>
</evidence>
<dbReference type="PANTHER" id="PTHR10029:SF3">
    <property type="entry name" value="ACYLPHOSPHATASE-RELATED"/>
    <property type="match status" value="1"/>
</dbReference>
<dbReference type="AlphaFoldDB" id="A0A8S9XLW0"/>
<gene>
    <name evidence="9" type="ORF">GE061_015702</name>
</gene>
<keyword evidence="3 5" id="KW-0378">Hydrolase</keyword>
<comment type="caution">
    <text evidence="9">The sequence shown here is derived from an EMBL/GenBank/DDBJ whole genome shotgun (WGS) entry which is preliminary data.</text>
</comment>
<feature type="active site" evidence="5">
    <location>
        <position position="149"/>
    </location>
</feature>